<reference evidence="1" key="1">
    <citation type="submission" date="2015-01" db="EMBL/GenBank/DDBJ databases">
        <authorList>
            <person name="Midha S."/>
            <person name="Anil M.G."/>
            <person name="Mishra D."/>
            <person name="Brahma K."/>
            <person name="Laha G.S."/>
            <person name="Sundaram R.M."/>
            <person name="Sonti R.V."/>
            <person name="Patil P.B."/>
        </authorList>
    </citation>
    <scope>NUCLEOTIDE SEQUENCE</scope>
    <source>
        <strain evidence="1">IXO792</strain>
    </source>
</reference>
<evidence type="ECO:0008006" key="3">
    <source>
        <dbReference type="Google" id="ProtNLM"/>
    </source>
</evidence>
<evidence type="ECO:0000313" key="2">
    <source>
        <dbReference type="Proteomes" id="UP000187097"/>
    </source>
</evidence>
<protein>
    <recommendedName>
        <fullName evidence="3">DUF4224 domain-containing protein</fullName>
    </recommendedName>
</protein>
<dbReference type="EMBL" id="CP047493">
    <property type="protein sequence ID" value="UXW01059.1"/>
    <property type="molecule type" value="Genomic_DNA"/>
</dbReference>
<name>A0AAJ5MAY4_XANOO</name>
<evidence type="ECO:0000313" key="1">
    <source>
        <dbReference type="EMBL" id="UXW01059.1"/>
    </source>
</evidence>
<dbReference type="AlphaFoldDB" id="A0AAJ5MAY4"/>
<proteinExistence type="predicted"/>
<sequence>MEEPPTVATGAAAMTGRILHFADLQRICSPDGPAPRLVVVCRWADRQGIRYRYDRKGRIWTTIDAVNAALGITEPAANQENAMELI</sequence>
<reference evidence="1" key="2">
    <citation type="submission" date="2020-01" db="EMBL/GenBank/DDBJ databases">
        <title>Complete genome investigation of Xanthomonas oryzae strains.</title>
        <authorList>
            <person name="Kaur A."/>
            <person name="Bansal K."/>
            <person name="Patil P.B."/>
        </authorList>
    </citation>
    <scope>NUCLEOTIDE SEQUENCE</scope>
    <source>
        <strain evidence="1">IXO792</strain>
    </source>
</reference>
<organism evidence="1 2">
    <name type="scientific">Xanthomonas oryzae pv. oryzae</name>
    <dbReference type="NCBI Taxonomy" id="64187"/>
    <lineage>
        <taxon>Bacteria</taxon>
        <taxon>Pseudomonadati</taxon>
        <taxon>Pseudomonadota</taxon>
        <taxon>Gammaproteobacteria</taxon>
        <taxon>Lysobacterales</taxon>
        <taxon>Lysobacteraceae</taxon>
        <taxon>Xanthomonas</taxon>
    </lineage>
</organism>
<dbReference type="Proteomes" id="UP000187097">
    <property type="component" value="Chromosome"/>
</dbReference>
<accession>A0AAJ5MAY4</accession>
<gene>
    <name evidence="1" type="ORF">IXO792_08120</name>
</gene>